<dbReference type="EMBL" id="JAHSPG010000018">
    <property type="protein sequence ID" value="MBV4360600.1"/>
    <property type="molecule type" value="Genomic_DNA"/>
</dbReference>
<dbReference type="Proteomes" id="UP000812270">
    <property type="component" value="Unassembled WGS sequence"/>
</dbReference>
<proteinExistence type="predicted"/>
<accession>A0A9E2W588</accession>
<keyword evidence="2" id="KW-1185">Reference proteome</keyword>
<sequence length="136" mass="15888">MNKIRNIEKITGLYPEWKPVNIAYIKKLEWKIGKLSIIVLCQLKNKGIDPKDLSKNFFEAEVIFENVINLKMKFNGRTYQQVLGFDILDVSQNGLEDINFEIEDYENGTIHFYCQYIQIENVSKPDFLDAFAETEG</sequence>
<reference evidence="1" key="1">
    <citation type="submission" date="2021-06" db="EMBL/GenBank/DDBJ databases">
        <authorList>
            <person name="Huq M.A."/>
        </authorList>
    </citation>
    <scope>NUCLEOTIDE SEQUENCE</scope>
    <source>
        <strain evidence="1">MAH-26</strain>
    </source>
</reference>
<dbReference type="AlphaFoldDB" id="A0A9E2W588"/>
<evidence type="ECO:0000313" key="2">
    <source>
        <dbReference type="Proteomes" id="UP000812270"/>
    </source>
</evidence>
<gene>
    <name evidence="1" type="ORF">KTO63_25775</name>
</gene>
<protein>
    <submittedName>
        <fullName evidence="1">Uncharacterized protein</fullName>
    </submittedName>
</protein>
<name>A0A9E2W588_9BACT</name>
<organism evidence="1 2">
    <name type="scientific">Pinibacter aurantiacus</name>
    <dbReference type="NCBI Taxonomy" id="2851599"/>
    <lineage>
        <taxon>Bacteria</taxon>
        <taxon>Pseudomonadati</taxon>
        <taxon>Bacteroidota</taxon>
        <taxon>Chitinophagia</taxon>
        <taxon>Chitinophagales</taxon>
        <taxon>Chitinophagaceae</taxon>
        <taxon>Pinibacter</taxon>
    </lineage>
</organism>
<dbReference type="RefSeq" id="WP_217795131.1">
    <property type="nucleotide sequence ID" value="NZ_JAHSPG010000018.1"/>
</dbReference>
<evidence type="ECO:0000313" key="1">
    <source>
        <dbReference type="EMBL" id="MBV4360600.1"/>
    </source>
</evidence>
<comment type="caution">
    <text evidence="1">The sequence shown here is derived from an EMBL/GenBank/DDBJ whole genome shotgun (WGS) entry which is preliminary data.</text>
</comment>